<evidence type="ECO:0000313" key="1">
    <source>
        <dbReference type="EMBL" id="SEB73791.1"/>
    </source>
</evidence>
<sequence>MAAKKQSVVISEDDAKAIEQAIAQGQASIAQGKTKVDASMAIYRALNTQPQETVVSEMIEGGRPDTQGRVDVLVQLPPKIRQGSGRLIGPIEGNSVDYIETPKYPGCYPRLGEIGMGRPQSFKLKSKQA</sequence>
<protein>
    <submittedName>
        <fullName evidence="1">Uncharacterized protein</fullName>
    </submittedName>
</protein>
<dbReference type="RefSeq" id="WP_244509086.1">
    <property type="nucleotide sequence ID" value="NZ_FNSL01000001.1"/>
</dbReference>
<keyword evidence="2" id="KW-1185">Reference proteome</keyword>
<reference evidence="2" key="1">
    <citation type="submission" date="2016-10" db="EMBL/GenBank/DDBJ databases">
        <authorList>
            <person name="Varghese N."/>
            <person name="Submissions S."/>
        </authorList>
    </citation>
    <scope>NUCLEOTIDE SEQUENCE [LARGE SCALE GENOMIC DNA]</scope>
    <source>
        <strain evidence="2">ES.061</strain>
    </source>
</reference>
<gene>
    <name evidence="1" type="ORF">SAMN05216452_2982</name>
</gene>
<name>A0A1H4LSV8_9HYPH</name>
<dbReference type="AlphaFoldDB" id="A0A1H4LSV8"/>
<accession>A0A1H4LSV8</accession>
<proteinExistence type="predicted"/>
<dbReference type="Proteomes" id="UP000199064">
    <property type="component" value="Unassembled WGS sequence"/>
</dbReference>
<dbReference type="EMBL" id="FNSL01000001">
    <property type="protein sequence ID" value="SEB73791.1"/>
    <property type="molecule type" value="Genomic_DNA"/>
</dbReference>
<organism evidence="1 2">
    <name type="scientific">Nitratireductor aquibiodomus</name>
    <dbReference type="NCBI Taxonomy" id="204799"/>
    <lineage>
        <taxon>Bacteria</taxon>
        <taxon>Pseudomonadati</taxon>
        <taxon>Pseudomonadota</taxon>
        <taxon>Alphaproteobacteria</taxon>
        <taxon>Hyphomicrobiales</taxon>
        <taxon>Phyllobacteriaceae</taxon>
        <taxon>Nitratireductor</taxon>
    </lineage>
</organism>
<evidence type="ECO:0000313" key="2">
    <source>
        <dbReference type="Proteomes" id="UP000199064"/>
    </source>
</evidence>